<dbReference type="EMBL" id="CP002299">
    <property type="protein sequence ID" value="ADP78962.1"/>
    <property type="molecule type" value="Genomic_DNA"/>
</dbReference>
<dbReference type="eggNOG" id="COG2518">
    <property type="taxonomic scope" value="Bacteria"/>
</dbReference>
<dbReference type="InterPro" id="IPR023809">
    <property type="entry name" value="Thiopep_bacteriocin_synth_dom"/>
</dbReference>
<sequence length="309" mass="32623">MIERPVSAVSVGRMVDAVRAALAGGDLCEVAATHGLTADRLSAAIAAYHEAGSVALARPGDRWYASRLMFPTQAYPETVMAQVVGPVLDSLESWGTTVDWWFLRRESDWRVQLRYPDPAVLGEFLHDLGKRRPVAATQPQIHEPDVAAFGGMTGTTIAYELFVADSRGILDHARRIDPPLGRRDLAIALGDLLLAGAGLTWTARGGVYAGLAAGSPPGEAAGPAGAGPVGAHLYSFVTDAATRAAINGRWAAAAMTAGERLADAAHDGLLTRPITDILAVLLRAHWARLGLSAPARADLIRTATDAYHQ</sequence>
<dbReference type="Proteomes" id="UP000002484">
    <property type="component" value="Chromosome"/>
</dbReference>
<name>E3IWC0_PSEI1</name>
<evidence type="ECO:0000313" key="3">
    <source>
        <dbReference type="Proteomes" id="UP000002484"/>
    </source>
</evidence>
<gene>
    <name evidence="2" type="ordered locus">FraEuI1c_0884</name>
</gene>
<dbReference type="STRING" id="298654.FraEuI1c_0884"/>
<proteinExistence type="predicted"/>
<dbReference type="RefSeq" id="WP_013422083.1">
    <property type="nucleotide sequence ID" value="NC_014666.1"/>
</dbReference>
<dbReference type="KEGG" id="fri:FraEuI1c_0884"/>
<keyword evidence="3" id="KW-1185">Reference proteome</keyword>
<dbReference type="HOGENOM" id="CLU_959484_0_0_11"/>
<reference evidence="2 3" key="1">
    <citation type="submission" date="2010-10" db="EMBL/GenBank/DDBJ databases">
        <title>Complete sequence of Frankia sp. EuI1c.</title>
        <authorList>
            <consortium name="US DOE Joint Genome Institute"/>
            <person name="Lucas S."/>
            <person name="Copeland A."/>
            <person name="Lapidus A."/>
            <person name="Cheng J.-F."/>
            <person name="Bruce D."/>
            <person name="Goodwin L."/>
            <person name="Pitluck S."/>
            <person name="Chertkov O."/>
            <person name="Detter J.C."/>
            <person name="Han C."/>
            <person name="Tapia R."/>
            <person name="Land M."/>
            <person name="Hauser L."/>
            <person name="Jeffries C."/>
            <person name="Kyrpides N."/>
            <person name="Ivanova N."/>
            <person name="Mikhailova N."/>
            <person name="Beauchemin N."/>
            <person name="Sen A."/>
            <person name="Sur S.A."/>
            <person name="Gtari M."/>
            <person name="Wall L."/>
            <person name="Tisa L."/>
            <person name="Woyke T."/>
        </authorList>
    </citation>
    <scope>NUCLEOTIDE SEQUENCE [LARGE SCALE GENOMIC DNA]</scope>
    <source>
        <strain evidence="3">DSM 45817 / CECT 9037 / EuI1c</strain>
    </source>
</reference>
<dbReference type="InParanoid" id="E3IWC0"/>
<dbReference type="Pfam" id="PF14028">
    <property type="entry name" value="Lant_dehydr_C"/>
    <property type="match status" value="1"/>
</dbReference>
<evidence type="ECO:0000259" key="1">
    <source>
        <dbReference type="Pfam" id="PF14028"/>
    </source>
</evidence>
<feature type="domain" description="Thiopeptide-type bacteriocin biosynthesis" evidence="1">
    <location>
        <begin position="63"/>
        <end position="303"/>
    </location>
</feature>
<dbReference type="OrthoDB" id="4678170at2"/>
<accession>E3IWC0</accession>
<organism evidence="2 3">
    <name type="scientific">Pseudofrankia inefficax (strain DSM 45817 / CECT 9037 / DDB 130130 / EuI1c)</name>
    <name type="common">Frankia inefficax</name>
    <dbReference type="NCBI Taxonomy" id="298654"/>
    <lineage>
        <taxon>Bacteria</taxon>
        <taxon>Bacillati</taxon>
        <taxon>Actinomycetota</taxon>
        <taxon>Actinomycetes</taxon>
        <taxon>Frankiales</taxon>
        <taxon>Frankiaceae</taxon>
        <taxon>Pseudofrankia</taxon>
    </lineage>
</organism>
<dbReference type="AlphaFoldDB" id="E3IWC0"/>
<protein>
    <recommendedName>
        <fullName evidence="1">Thiopeptide-type bacteriocin biosynthesis domain-containing protein</fullName>
    </recommendedName>
</protein>
<dbReference type="NCBIfam" id="TIGR03891">
    <property type="entry name" value="thiopep_ocin"/>
    <property type="match status" value="1"/>
</dbReference>
<evidence type="ECO:0000313" key="2">
    <source>
        <dbReference type="EMBL" id="ADP78962.1"/>
    </source>
</evidence>